<proteinExistence type="predicted"/>
<sequence length="43" mass="4286">MAAAPAPQGLIERVVGLDESAALLPGSDRASPAGMTMNDPLHG</sequence>
<evidence type="ECO:0000256" key="1">
    <source>
        <dbReference type="SAM" id="MobiDB-lite"/>
    </source>
</evidence>
<dbReference type="EMBL" id="CP108264">
    <property type="protein sequence ID" value="WTU77890.1"/>
    <property type="molecule type" value="Genomic_DNA"/>
</dbReference>
<organism evidence="2">
    <name type="scientific">Streptomyces sp. NBC_00049</name>
    <dbReference type="NCBI Taxonomy" id="2903617"/>
    <lineage>
        <taxon>Bacteria</taxon>
        <taxon>Bacillati</taxon>
        <taxon>Actinomycetota</taxon>
        <taxon>Actinomycetes</taxon>
        <taxon>Kitasatosporales</taxon>
        <taxon>Streptomycetaceae</taxon>
        <taxon>Streptomyces</taxon>
    </lineage>
</organism>
<reference evidence="2" key="1">
    <citation type="submission" date="2022-10" db="EMBL/GenBank/DDBJ databases">
        <title>The complete genomes of actinobacterial strains from the NBC collection.</title>
        <authorList>
            <person name="Joergensen T.S."/>
            <person name="Alvarez Arevalo M."/>
            <person name="Sterndorff E.B."/>
            <person name="Faurdal D."/>
            <person name="Vuksanovic O."/>
            <person name="Mourched A.-S."/>
            <person name="Charusanti P."/>
            <person name="Shaw S."/>
            <person name="Blin K."/>
            <person name="Weber T."/>
        </authorList>
    </citation>
    <scope>NUCLEOTIDE SEQUENCE</scope>
    <source>
        <strain evidence="2">NBC_00049</strain>
    </source>
</reference>
<protein>
    <submittedName>
        <fullName evidence="2">Uncharacterized protein</fullName>
    </submittedName>
</protein>
<name>A0AAU2JYJ7_9ACTN</name>
<gene>
    <name evidence="2" type="ORF">OG327_33860</name>
</gene>
<accession>A0AAU2JYJ7</accession>
<feature type="region of interest" description="Disordered" evidence="1">
    <location>
        <begin position="24"/>
        <end position="43"/>
    </location>
</feature>
<evidence type="ECO:0000313" key="2">
    <source>
        <dbReference type="EMBL" id="WTU77890.1"/>
    </source>
</evidence>
<dbReference type="AlphaFoldDB" id="A0AAU2JYJ7"/>